<gene>
    <name evidence="3" type="ORF">MAR_016880</name>
</gene>
<feature type="domain" description="BTB" evidence="2">
    <location>
        <begin position="45"/>
        <end position="115"/>
    </location>
</feature>
<accession>A0ABY7EA54</accession>
<dbReference type="InterPro" id="IPR000210">
    <property type="entry name" value="BTB/POZ_dom"/>
</dbReference>
<dbReference type="EMBL" id="CP111017">
    <property type="protein sequence ID" value="WAR06922.1"/>
    <property type="molecule type" value="Genomic_DNA"/>
</dbReference>
<dbReference type="Gene3D" id="3.30.710.10">
    <property type="entry name" value="Potassium Channel Kv1.1, Chain A"/>
    <property type="match status" value="1"/>
</dbReference>
<dbReference type="InterPro" id="IPR011705">
    <property type="entry name" value="BACK"/>
</dbReference>
<dbReference type="Pfam" id="PF00651">
    <property type="entry name" value="BTB"/>
    <property type="match status" value="1"/>
</dbReference>
<evidence type="ECO:0000313" key="3">
    <source>
        <dbReference type="EMBL" id="WAR06922.1"/>
    </source>
</evidence>
<dbReference type="SMART" id="SM00875">
    <property type="entry name" value="BACK"/>
    <property type="match status" value="1"/>
</dbReference>
<dbReference type="SUPFAM" id="SSF54695">
    <property type="entry name" value="POZ domain"/>
    <property type="match status" value="1"/>
</dbReference>
<dbReference type="CDD" id="cd18292">
    <property type="entry name" value="BTB_POZ_BTBD17"/>
    <property type="match status" value="1"/>
</dbReference>
<dbReference type="PANTHER" id="PTHR24410">
    <property type="entry name" value="HL07962P-RELATED"/>
    <property type="match status" value="1"/>
</dbReference>
<dbReference type="Pfam" id="PF23651">
    <property type="entry name" value="TRAF_BTBD17"/>
    <property type="match status" value="1"/>
</dbReference>
<dbReference type="InterPro" id="IPR051481">
    <property type="entry name" value="BTB-POZ/Galectin-3-binding"/>
</dbReference>
<dbReference type="Pfam" id="PF07707">
    <property type="entry name" value="BACK"/>
    <property type="match status" value="1"/>
</dbReference>
<keyword evidence="4" id="KW-1185">Reference proteome</keyword>
<dbReference type="Gene3D" id="1.25.40.420">
    <property type="match status" value="1"/>
</dbReference>
<dbReference type="InterPro" id="IPR056184">
    <property type="entry name" value="TRAF_BTBD17"/>
</dbReference>
<organism evidence="3 4">
    <name type="scientific">Mya arenaria</name>
    <name type="common">Soft-shell clam</name>
    <dbReference type="NCBI Taxonomy" id="6604"/>
    <lineage>
        <taxon>Eukaryota</taxon>
        <taxon>Metazoa</taxon>
        <taxon>Spiralia</taxon>
        <taxon>Lophotrochozoa</taxon>
        <taxon>Mollusca</taxon>
        <taxon>Bivalvia</taxon>
        <taxon>Autobranchia</taxon>
        <taxon>Heteroconchia</taxon>
        <taxon>Euheterodonta</taxon>
        <taxon>Imparidentia</taxon>
        <taxon>Neoheterodontei</taxon>
        <taxon>Myida</taxon>
        <taxon>Myoidea</taxon>
        <taxon>Myidae</taxon>
        <taxon>Mya</taxon>
    </lineage>
</organism>
<dbReference type="InterPro" id="IPR011333">
    <property type="entry name" value="SKP1/BTB/POZ_sf"/>
</dbReference>
<reference evidence="3" key="1">
    <citation type="submission" date="2022-11" db="EMBL/GenBank/DDBJ databases">
        <title>Centuries of genome instability and evolution in soft-shell clam transmissible cancer (bioRxiv).</title>
        <authorList>
            <person name="Hart S.F.M."/>
            <person name="Yonemitsu M.A."/>
            <person name="Giersch R.M."/>
            <person name="Beal B.F."/>
            <person name="Arriagada G."/>
            <person name="Davis B.W."/>
            <person name="Ostrander E.A."/>
            <person name="Goff S.P."/>
            <person name="Metzger M.J."/>
        </authorList>
    </citation>
    <scope>NUCLEOTIDE SEQUENCE</scope>
    <source>
        <strain evidence="3">MELC-2E11</strain>
        <tissue evidence="3">Siphon/mantle</tissue>
    </source>
</reference>
<name>A0ABY7EA54_MYAAR</name>
<feature type="region of interest" description="Disordered" evidence="1">
    <location>
        <begin position="1"/>
        <end position="25"/>
    </location>
</feature>
<dbReference type="PROSITE" id="PS50097">
    <property type="entry name" value="BTB"/>
    <property type="match status" value="1"/>
</dbReference>
<evidence type="ECO:0000313" key="4">
    <source>
        <dbReference type="Proteomes" id="UP001164746"/>
    </source>
</evidence>
<dbReference type="PANTHER" id="PTHR24410:SF41">
    <property type="entry name" value="HL07962P"/>
    <property type="match status" value="1"/>
</dbReference>
<dbReference type="Proteomes" id="UP001164746">
    <property type="component" value="Chromosome 6"/>
</dbReference>
<dbReference type="CDD" id="cd18493">
    <property type="entry name" value="BACK_BTBD17"/>
    <property type="match status" value="1"/>
</dbReference>
<protein>
    <submittedName>
        <fullName evidence="3">BTBDH-like protein</fullName>
    </submittedName>
</protein>
<dbReference type="SUPFAM" id="SSF49599">
    <property type="entry name" value="TRAF domain-like"/>
    <property type="match status" value="1"/>
</dbReference>
<dbReference type="Gene3D" id="2.60.210.10">
    <property type="entry name" value="Apoptosis, Tumor Necrosis Factor Receptor Associated Protein 2, Chain A"/>
    <property type="match status" value="1"/>
</dbReference>
<proteinExistence type="predicted"/>
<evidence type="ECO:0000259" key="2">
    <source>
        <dbReference type="PROSITE" id="PS50097"/>
    </source>
</evidence>
<dbReference type="InterPro" id="IPR008974">
    <property type="entry name" value="TRAF-like"/>
</dbReference>
<evidence type="ECO:0000256" key="1">
    <source>
        <dbReference type="SAM" id="MobiDB-lite"/>
    </source>
</evidence>
<dbReference type="SMART" id="SM00225">
    <property type="entry name" value="BTB"/>
    <property type="match status" value="1"/>
</dbReference>
<feature type="compositionally biased region" description="Basic and acidic residues" evidence="1">
    <location>
        <begin position="10"/>
        <end position="25"/>
    </location>
</feature>
<sequence length="465" mass="53241">MATAEPGGQCDDKRPEDSNPTREIRKNDATFTERFAALYNNERLSDIVLRVGDDRYHAHKFMLIVSSDVFSIMLGESRWREGGQSEVELTEEPPCVPVFPDFLKYIYTGSVTLTTDTVLPILLLADKYSIQTLGQTCVDYMLQHVVETPDTNRTLSWYHYAKVTMNTVLIDKCRIFILTNVDIIMKTTDWMHLSQDELTDLISSNQVIVNDEFYLWEKVEQWLTSDLRESTLADDLQEVIPHIRFTMIPPKHLLSVEGSRLYQEHTAAFSGKLNAAYRHHSLALDNVGGACSTEKFRNYMDDMYGISTAITIKGYRNVEHMDSKISKRMTVPFAFVPSGHTARNENQAEFRVEFWPMGAYKTFSWYGSLTDDARLSLQILNKKKESVIVSLTFIVYGEKNGARYVSFAYSTKHTFSAKNSIFVEDNLLPLKELKDEKSAHLINGNLEARIFVKVENIVPPEENTK</sequence>